<dbReference type="InterPro" id="IPR013128">
    <property type="entry name" value="Peptidase_C1A"/>
</dbReference>
<evidence type="ECO:0000313" key="11">
    <source>
        <dbReference type="Proteomes" id="UP000792457"/>
    </source>
</evidence>
<dbReference type="SUPFAM" id="SSF54001">
    <property type="entry name" value="Cysteine proteinases"/>
    <property type="match status" value="1"/>
</dbReference>
<dbReference type="InterPro" id="IPR000668">
    <property type="entry name" value="Peptidase_C1A_C"/>
</dbReference>
<feature type="domain" description="Peptidase C1A papain C-terminal" evidence="9">
    <location>
        <begin position="83"/>
        <end position="316"/>
    </location>
</feature>
<keyword evidence="4" id="KW-0378">Hydrolase</keyword>
<evidence type="ECO:0000256" key="5">
    <source>
        <dbReference type="ARBA" id="ARBA00022807"/>
    </source>
</evidence>
<evidence type="ECO:0000256" key="6">
    <source>
        <dbReference type="ARBA" id="ARBA00023145"/>
    </source>
</evidence>
<dbReference type="EMBL" id="KZ308176">
    <property type="protein sequence ID" value="KAG8223837.1"/>
    <property type="molecule type" value="Genomic_DNA"/>
</dbReference>
<dbReference type="PROSITE" id="PS00640">
    <property type="entry name" value="THIOL_PROTEASE_ASN"/>
    <property type="match status" value="1"/>
</dbReference>
<reference evidence="10" key="1">
    <citation type="submission" date="2013-04" db="EMBL/GenBank/DDBJ databases">
        <authorList>
            <person name="Qu J."/>
            <person name="Murali S.C."/>
            <person name="Bandaranaike D."/>
            <person name="Bellair M."/>
            <person name="Blankenburg K."/>
            <person name="Chao H."/>
            <person name="Dinh H."/>
            <person name="Doddapaneni H."/>
            <person name="Downs B."/>
            <person name="Dugan-Rocha S."/>
            <person name="Elkadiri S."/>
            <person name="Gnanaolivu R.D."/>
            <person name="Hernandez B."/>
            <person name="Javaid M."/>
            <person name="Jayaseelan J.C."/>
            <person name="Lee S."/>
            <person name="Li M."/>
            <person name="Ming W."/>
            <person name="Munidasa M."/>
            <person name="Muniz J."/>
            <person name="Nguyen L."/>
            <person name="Ongeri F."/>
            <person name="Osuji N."/>
            <person name="Pu L.-L."/>
            <person name="Puazo M."/>
            <person name="Qu C."/>
            <person name="Quiroz J."/>
            <person name="Raj R."/>
            <person name="Weissenberger G."/>
            <person name="Xin Y."/>
            <person name="Zou X."/>
            <person name="Han Y."/>
            <person name="Richards S."/>
            <person name="Worley K."/>
            <person name="Muzny D."/>
            <person name="Gibbs R."/>
        </authorList>
    </citation>
    <scope>NUCLEOTIDE SEQUENCE</scope>
    <source>
        <strain evidence="10">Sampled in the wild</strain>
    </source>
</reference>
<comment type="similarity">
    <text evidence="1">Belongs to the peptidase C1 family.</text>
</comment>
<feature type="signal peptide" evidence="8">
    <location>
        <begin position="1"/>
        <end position="20"/>
    </location>
</feature>
<dbReference type="OrthoDB" id="640249at2759"/>
<keyword evidence="6" id="KW-0865">Zymogen</keyword>
<keyword evidence="2" id="KW-0645">Protease</keyword>
<evidence type="ECO:0000259" key="9">
    <source>
        <dbReference type="SMART" id="SM00645"/>
    </source>
</evidence>
<evidence type="ECO:0000313" key="10">
    <source>
        <dbReference type="EMBL" id="KAG8223837.1"/>
    </source>
</evidence>
<sequence>MKSKMKAVFVFTLLFAVAYSSDPLSDEFIDHINSLNTTWKAGKNFGPHVSMSYVKKLMGVHPDSKLHRLPVKLEDYLLSDEEIPENFDSRKQWPNCPTIGEIRDQGSCGSCWAFGAAEAMSDRVCVNSKGEQNFRFSSEDLLACCGECGFGCNGGFPGTAWAHWVRHGIVSGGSYGSKQGCLPYAFEPCEHHINGSRPSCTGEGGHTPKCSRKCQDGYNIPYDQDLHYGSSSYSVPSSARKIQKEIMTYGPVEGAFTVYEDFVNYKSGWGVDKASGNTPYWLVANSWNTDWGNGGYFRILRGSNECGIEDQVTAGLPRL</sequence>
<dbReference type="Pfam" id="PF00112">
    <property type="entry name" value="Peptidase_C1"/>
    <property type="match status" value="1"/>
</dbReference>
<proteinExistence type="inferred from homology"/>
<dbReference type="PROSITE" id="PS00139">
    <property type="entry name" value="THIOL_PROTEASE_CYS"/>
    <property type="match status" value="1"/>
</dbReference>
<dbReference type="SMART" id="SM00645">
    <property type="entry name" value="Pept_C1"/>
    <property type="match status" value="1"/>
</dbReference>
<gene>
    <name evidence="10" type="ORF">J437_LFUL007858</name>
</gene>
<protein>
    <recommendedName>
        <fullName evidence="9">Peptidase C1A papain C-terminal domain-containing protein</fullName>
    </recommendedName>
</protein>
<reference evidence="10" key="2">
    <citation type="submission" date="2017-10" db="EMBL/GenBank/DDBJ databases">
        <title>Ladona fulva Genome sequencing and assembly.</title>
        <authorList>
            <person name="Murali S."/>
            <person name="Richards S."/>
            <person name="Bandaranaike D."/>
            <person name="Bellair M."/>
            <person name="Blankenburg K."/>
            <person name="Chao H."/>
            <person name="Dinh H."/>
            <person name="Doddapaneni H."/>
            <person name="Dugan-Rocha S."/>
            <person name="Elkadiri S."/>
            <person name="Gnanaolivu R."/>
            <person name="Hernandez B."/>
            <person name="Skinner E."/>
            <person name="Javaid M."/>
            <person name="Lee S."/>
            <person name="Li M."/>
            <person name="Ming W."/>
            <person name="Munidasa M."/>
            <person name="Muniz J."/>
            <person name="Nguyen L."/>
            <person name="Hughes D."/>
            <person name="Osuji N."/>
            <person name="Pu L.-L."/>
            <person name="Puazo M."/>
            <person name="Qu C."/>
            <person name="Quiroz J."/>
            <person name="Raj R."/>
            <person name="Weissenberger G."/>
            <person name="Xin Y."/>
            <person name="Zou X."/>
            <person name="Han Y."/>
            <person name="Worley K."/>
            <person name="Muzny D."/>
            <person name="Gibbs R."/>
        </authorList>
    </citation>
    <scope>NUCLEOTIDE SEQUENCE</scope>
    <source>
        <strain evidence="10">Sampled in the wild</strain>
    </source>
</reference>
<evidence type="ECO:0000256" key="7">
    <source>
        <dbReference type="ARBA" id="ARBA00023157"/>
    </source>
</evidence>
<dbReference type="AlphaFoldDB" id="A0A8K0NW39"/>
<dbReference type="FunFam" id="3.90.70.10:FF:000031">
    <property type="entry name" value="Cathepsin B"/>
    <property type="match status" value="1"/>
</dbReference>
<organism evidence="10 11">
    <name type="scientific">Ladona fulva</name>
    <name type="common">Scarce chaser dragonfly</name>
    <name type="synonym">Libellula fulva</name>
    <dbReference type="NCBI Taxonomy" id="123851"/>
    <lineage>
        <taxon>Eukaryota</taxon>
        <taxon>Metazoa</taxon>
        <taxon>Ecdysozoa</taxon>
        <taxon>Arthropoda</taxon>
        <taxon>Hexapoda</taxon>
        <taxon>Insecta</taxon>
        <taxon>Pterygota</taxon>
        <taxon>Palaeoptera</taxon>
        <taxon>Odonata</taxon>
        <taxon>Epiprocta</taxon>
        <taxon>Anisoptera</taxon>
        <taxon>Libelluloidea</taxon>
        <taxon>Libellulidae</taxon>
        <taxon>Ladona</taxon>
    </lineage>
</organism>
<name>A0A8K0NW39_LADFU</name>
<evidence type="ECO:0000256" key="3">
    <source>
        <dbReference type="ARBA" id="ARBA00022729"/>
    </source>
</evidence>
<dbReference type="GO" id="GO:0004197">
    <property type="term" value="F:cysteine-type endopeptidase activity"/>
    <property type="evidence" value="ECO:0007669"/>
    <property type="project" value="InterPro"/>
</dbReference>
<dbReference type="InterPro" id="IPR000169">
    <property type="entry name" value="Pept_cys_AS"/>
</dbReference>
<dbReference type="InterPro" id="IPR025661">
    <property type="entry name" value="Pept_asp_AS"/>
</dbReference>
<evidence type="ECO:0000256" key="8">
    <source>
        <dbReference type="SAM" id="SignalP"/>
    </source>
</evidence>
<evidence type="ECO:0000256" key="4">
    <source>
        <dbReference type="ARBA" id="ARBA00022801"/>
    </source>
</evidence>
<dbReference type="Pfam" id="PF08127">
    <property type="entry name" value="Propeptide_C1"/>
    <property type="match status" value="1"/>
</dbReference>
<keyword evidence="5" id="KW-0788">Thiol protease</keyword>
<keyword evidence="7" id="KW-1015">Disulfide bond</keyword>
<dbReference type="CDD" id="cd02620">
    <property type="entry name" value="Peptidase_C1A_CathepsinB"/>
    <property type="match status" value="1"/>
</dbReference>
<dbReference type="GO" id="GO:0006508">
    <property type="term" value="P:proteolysis"/>
    <property type="evidence" value="ECO:0007669"/>
    <property type="project" value="UniProtKB-KW"/>
</dbReference>
<keyword evidence="3 8" id="KW-0732">Signal</keyword>
<evidence type="ECO:0000256" key="2">
    <source>
        <dbReference type="ARBA" id="ARBA00022670"/>
    </source>
</evidence>
<dbReference type="Gene3D" id="3.90.70.10">
    <property type="entry name" value="Cysteine proteinases"/>
    <property type="match status" value="1"/>
</dbReference>
<accession>A0A8K0NW39</accession>
<dbReference type="InterPro" id="IPR038765">
    <property type="entry name" value="Papain-like_cys_pep_sf"/>
</dbReference>
<dbReference type="Proteomes" id="UP000792457">
    <property type="component" value="Unassembled WGS sequence"/>
</dbReference>
<evidence type="ECO:0000256" key="1">
    <source>
        <dbReference type="ARBA" id="ARBA00008455"/>
    </source>
</evidence>
<comment type="caution">
    <text evidence="10">The sequence shown here is derived from an EMBL/GenBank/DDBJ whole genome shotgun (WGS) entry which is preliminary data.</text>
</comment>
<keyword evidence="11" id="KW-1185">Reference proteome</keyword>
<dbReference type="PANTHER" id="PTHR12411">
    <property type="entry name" value="CYSTEINE PROTEASE FAMILY C1-RELATED"/>
    <property type="match status" value="1"/>
</dbReference>
<dbReference type="InterPro" id="IPR012599">
    <property type="entry name" value="Propeptide_C1A"/>
</dbReference>
<feature type="chain" id="PRO_5035481475" description="Peptidase C1A papain C-terminal domain-containing protein" evidence="8">
    <location>
        <begin position="21"/>
        <end position="319"/>
    </location>
</feature>